<dbReference type="InterPro" id="IPR020904">
    <property type="entry name" value="Sc_DH/Rdtase_CS"/>
</dbReference>
<evidence type="ECO:0000259" key="3">
    <source>
        <dbReference type="SMART" id="SM00822"/>
    </source>
</evidence>
<comment type="caution">
    <text evidence="4">The sequence shown here is derived from an EMBL/GenBank/DDBJ whole genome shotgun (WGS) entry which is preliminary data.</text>
</comment>
<keyword evidence="5" id="KW-1185">Reference proteome</keyword>
<dbReference type="Proteomes" id="UP000001096">
    <property type="component" value="Unassembled WGS sequence"/>
</dbReference>
<evidence type="ECO:0000256" key="1">
    <source>
        <dbReference type="ARBA" id="ARBA00006484"/>
    </source>
</evidence>
<proteinExistence type="inferred from homology"/>
<evidence type="ECO:0000313" key="5">
    <source>
        <dbReference type="Proteomes" id="UP000001096"/>
    </source>
</evidence>
<protein>
    <recommendedName>
        <fullName evidence="3">Ketoreductase domain-containing protein</fullName>
    </recommendedName>
</protein>
<dbReference type="EMBL" id="AGWX01000002">
    <property type="protein sequence ID" value="EKS39739.1"/>
    <property type="molecule type" value="Genomic_DNA"/>
</dbReference>
<dbReference type="Pfam" id="PF13561">
    <property type="entry name" value="adh_short_C2"/>
    <property type="match status" value="1"/>
</dbReference>
<dbReference type="PANTHER" id="PTHR42760:SF5">
    <property type="entry name" value="2-DEHYDRO-3-DEOXY-D-GLUCONATE 5-DEHYDROGENASE"/>
    <property type="match status" value="1"/>
</dbReference>
<name>K8PG86_9BRAD</name>
<organism evidence="4 5">
    <name type="scientific">Afipia broomeae ATCC 49717</name>
    <dbReference type="NCBI Taxonomy" id="883078"/>
    <lineage>
        <taxon>Bacteria</taxon>
        <taxon>Pseudomonadati</taxon>
        <taxon>Pseudomonadota</taxon>
        <taxon>Alphaproteobacteria</taxon>
        <taxon>Hyphomicrobiales</taxon>
        <taxon>Nitrobacteraceae</taxon>
        <taxon>Afipia</taxon>
    </lineage>
</organism>
<accession>K8PG86</accession>
<dbReference type="InterPro" id="IPR002347">
    <property type="entry name" value="SDR_fam"/>
</dbReference>
<keyword evidence="2" id="KW-0560">Oxidoreductase</keyword>
<comment type="similarity">
    <text evidence="1">Belongs to the short-chain dehydrogenases/reductases (SDR) family.</text>
</comment>
<dbReference type="PROSITE" id="PS00061">
    <property type="entry name" value="ADH_SHORT"/>
    <property type="match status" value="1"/>
</dbReference>
<dbReference type="InterPro" id="IPR036291">
    <property type="entry name" value="NAD(P)-bd_dom_sf"/>
</dbReference>
<dbReference type="PATRIC" id="fig|883078.3.peg.1742"/>
<dbReference type="PRINTS" id="PR00081">
    <property type="entry name" value="GDHRDH"/>
</dbReference>
<evidence type="ECO:0000256" key="2">
    <source>
        <dbReference type="ARBA" id="ARBA00023002"/>
    </source>
</evidence>
<dbReference type="eggNOG" id="COG1028">
    <property type="taxonomic scope" value="Bacteria"/>
</dbReference>
<dbReference type="RefSeq" id="WP_006020417.1">
    <property type="nucleotide sequence ID" value="NZ_KB375282.1"/>
</dbReference>
<dbReference type="PANTHER" id="PTHR42760">
    <property type="entry name" value="SHORT-CHAIN DEHYDROGENASES/REDUCTASES FAMILY MEMBER"/>
    <property type="match status" value="1"/>
</dbReference>
<dbReference type="FunFam" id="3.40.50.720:FF:000084">
    <property type="entry name" value="Short-chain dehydrogenase reductase"/>
    <property type="match status" value="1"/>
</dbReference>
<dbReference type="NCBIfam" id="NF005559">
    <property type="entry name" value="PRK07231.1"/>
    <property type="match status" value="1"/>
</dbReference>
<gene>
    <name evidence="4" type="ORF">HMPREF9695_01700</name>
</gene>
<dbReference type="HOGENOM" id="CLU_010194_1_1_5"/>
<evidence type="ECO:0000313" key="4">
    <source>
        <dbReference type="EMBL" id="EKS39739.1"/>
    </source>
</evidence>
<dbReference type="InterPro" id="IPR057326">
    <property type="entry name" value="KR_dom"/>
</dbReference>
<reference evidence="4 5" key="1">
    <citation type="submission" date="2012-04" db="EMBL/GenBank/DDBJ databases">
        <title>The Genome Sequence of Afipia broomeae ATCC 49717.</title>
        <authorList>
            <consortium name="The Broad Institute Genome Sequencing Platform"/>
            <person name="Earl A."/>
            <person name="Ward D."/>
            <person name="Feldgarden M."/>
            <person name="Gevers D."/>
            <person name="Huys G."/>
            <person name="Walker B."/>
            <person name="Young S.K."/>
            <person name="Zeng Q."/>
            <person name="Gargeya S."/>
            <person name="Fitzgerald M."/>
            <person name="Haas B."/>
            <person name="Abouelleil A."/>
            <person name="Alvarado L."/>
            <person name="Arachchi H.M."/>
            <person name="Berlin A."/>
            <person name="Chapman S.B."/>
            <person name="Goldberg J."/>
            <person name="Griggs A."/>
            <person name="Gujja S."/>
            <person name="Hansen M."/>
            <person name="Howarth C."/>
            <person name="Imamovic A."/>
            <person name="Larimer J."/>
            <person name="McCowen C."/>
            <person name="Montmayeur A."/>
            <person name="Murphy C."/>
            <person name="Neiman D."/>
            <person name="Pearson M."/>
            <person name="Priest M."/>
            <person name="Roberts A."/>
            <person name="Saif S."/>
            <person name="Shea T."/>
            <person name="Sisk P."/>
            <person name="Sykes S."/>
            <person name="Wortman J."/>
            <person name="Nusbaum C."/>
            <person name="Birren B."/>
        </authorList>
    </citation>
    <scope>NUCLEOTIDE SEQUENCE [LARGE SCALE GENOMIC DNA]</scope>
    <source>
        <strain evidence="4 5">ATCC 49717</strain>
    </source>
</reference>
<dbReference type="AlphaFoldDB" id="K8PG86"/>
<sequence length="256" mass="26215">MQKSSFDLTGKVAIVTGGNGGIGLGMARGLARAGASVVIAGRNQAKSESAAREIEALGAKALAVAVDVTDKNAVAGMVEATMKAFGRLDILINNAGINIRNPAHTLSLNDWHAVIDTNLTSAFLCAQAAYPAMKKAGGGKVINIGSMMSIFGAGFAPAYAASKGGIVQFTKAIASSWAVDNIQANAILPGWIDTDLTRKAREQLPALNENVLNRTPAKRWGTIDDLAGAAVFLSSPASDFVTGTAIPVDGGYSAQG</sequence>
<dbReference type="Gene3D" id="3.40.50.720">
    <property type="entry name" value="NAD(P)-binding Rossmann-like Domain"/>
    <property type="match status" value="1"/>
</dbReference>
<dbReference type="SUPFAM" id="SSF51735">
    <property type="entry name" value="NAD(P)-binding Rossmann-fold domains"/>
    <property type="match status" value="1"/>
</dbReference>
<dbReference type="SMART" id="SM00822">
    <property type="entry name" value="PKS_KR"/>
    <property type="match status" value="1"/>
</dbReference>
<dbReference type="PRINTS" id="PR00080">
    <property type="entry name" value="SDRFAMILY"/>
</dbReference>
<dbReference type="GO" id="GO:0016616">
    <property type="term" value="F:oxidoreductase activity, acting on the CH-OH group of donors, NAD or NADP as acceptor"/>
    <property type="evidence" value="ECO:0007669"/>
    <property type="project" value="UniProtKB-ARBA"/>
</dbReference>
<feature type="domain" description="Ketoreductase" evidence="3">
    <location>
        <begin position="11"/>
        <end position="185"/>
    </location>
</feature>